<dbReference type="Proteomes" id="UP001549257">
    <property type="component" value="Unassembled WGS sequence"/>
</dbReference>
<sequence>MHVIRWQTPWPLIQISGCEWVVMRDHPSKPAALVRYLEDKPEERYRVVRWAPEPTDRRLFEYFPTLEMADMAVTFMESEPHTGRQALTTERSPEWARFERWFWSQAPDALVRDFLPAWASRERMTRNDRGGASIVQPVHKLVH</sequence>
<comment type="caution">
    <text evidence="1">The sequence shown here is derived from an EMBL/GenBank/DDBJ whole genome shotgun (WGS) entry which is preliminary data.</text>
</comment>
<accession>A0ABV2QPI1</accession>
<dbReference type="EMBL" id="JBEPSJ010000002">
    <property type="protein sequence ID" value="MET4582966.1"/>
    <property type="molecule type" value="Genomic_DNA"/>
</dbReference>
<keyword evidence="2" id="KW-1185">Reference proteome</keyword>
<evidence type="ECO:0000313" key="2">
    <source>
        <dbReference type="Proteomes" id="UP001549257"/>
    </source>
</evidence>
<evidence type="ECO:0000313" key="1">
    <source>
        <dbReference type="EMBL" id="MET4582966.1"/>
    </source>
</evidence>
<protein>
    <submittedName>
        <fullName evidence="1">Uncharacterized protein</fullName>
    </submittedName>
</protein>
<organism evidence="1 2">
    <name type="scientific">Conyzicola nivalis</name>
    <dbReference type="NCBI Taxonomy" id="1477021"/>
    <lineage>
        <taxon>Bacteria</taxon>
        <taxon>Bacillati</taxon>
        <taxon>Actinomycetota</taxon>
        <taxon>Actinomycetes</taxon>
        <taxon>Micrococcales</taxon>
        <taxon>Microbacteriaceae</taxon>
        <taxon>Conyzicola</taxon>
    </lineage>
</organism>
<dbReference type="RefSeq" id="WP_354025115.1">
    <property type="nucleotide sequence ID" value="NZ_JBEPSJ010000002.1"/>
</dbReference>
<name>A0ABV2QPI1_9MICO</name>
<reference evidence="1 2" key="1">
    <citation type="submission" date="2024-06" db="EMBL/GenBank/DDBJ databases">
        <title>Sorghum-associated microbial communities from plants grown in Nebraska, USA.</title>
        <authorList>
            <person name="Schachtman D."/>
        </authorList>
    </citation>
    <scope>NUCLEOTIDE SEQUENCE [LARGE SCALE GENOMIC DNA]</scope>
    <source>
        <strain evidence="1 2">2857</strain>
    </source>
</reference>
<gene>
    <name evidence="1" type="ORF">ABIE21_002476</name>
</gene>
<proteinExistence type="predicted"/>